<keyword evidence="2" id="KW-0813">Transport</keyword>
<dbReference type="GO" id="GO:0016020">
    <property type="term" value="C:membrane"/>
    <property type="evidence" value="ECO:0007669"/>
    <property type="project" value="UniProtKB-SubCell"/>
</dbReference>
<feature type="transmembrane region" description="Helical" evidence="6">
    <location>
        <begin position="347"/>
        <end position="366"/>
    </location>
</feature>
<feature type="transmembrane region" description="Helical" evidence="6">
    <location>
        <begin position="240"/>
        <end position="262"/>
    </location>
</feature>
<dbReference type="RefSeq" id="WP_171226558.1">
    <property type="nucleotide sequence ID" value="NZ_CP053085.1"/>
</dbReference>
<feature type="transmembrane region" description="Helical" evidence="6">
    <location>
        <begin position="697"/>
        <end position="718"/>
    </location>
</feature>
<feature type="transmembrane region" description="Helical" evidence="6">
    <location>
        <begin position="372"/>
        <end position="394"/>
    </location>
</feature>
<evidence type="ECO:0000256" key="3">
    <source>
        <dbReference type="ARBA" id="ARBA00022692"/>
    </source>
</evidence>
<gene>
    <name evidence="7" type="ORF">HKW67_17165</name>
</gene>
<name>A0A6M4ISH6_9BACT</name>
<feature type="transmembrane region" description="Helical" evidence="6">
    <location>
        <begin position="290"/>
        <end position="308"/>
    </location>
</feature>
<reference evidence="7 8" key="1">
    <citation type="submission" date="2020-05" db="EMBL/GenBank/DDBJ databases">
        <title>Complete genome sequence of Gemmatimonas greenlandica TET16.</title>
        <authorList>
            <person name="Zeng Y."/>
        </authorList>
    </citation>
    <scope>NUCLEOTIDE SEQUENCE [LARGE SCALE GENOMIC DNA]</scope>
    <source>
        <strain evidence="7 8">TET16</strain>
    </source>
</reference>
<evidence type="ECO:0000256" key="1">
    <source>
        <dbReference type="ARBA" id="ARBA00004141"/>
    </source>
</evidence>
<dbReference type="NCBIfam" id="TIGR00728">
    <property type="entry name" value="OPT_sfam"/>
    <property type="match status" value="1"/>
</dbReference>
<dbReference type="NCBIfam" id="TIGR00733">
    <property type="entry name" value="OPT family oligopeptide transporter"/>
    <property type="match status" value="1"/>
</dbReference>
<accession>A0A6M4ISH6</accession>
<dbReference type="InterPro" id="IPR004813">
    <property type="entry name" value="OPT"/>
</dbReference>
<dbReference type="InterPro" id="IPR045035">
    <property type="entry name" value="YSL-like"/>
</dbReference>
<evidence type="ECO:0000256" key="6">
    <source>
        <dbReference type="SAM" id="Phobius"/>
    </source>
</evidence>
<dbReference type="AlphaFoldDB" id="A0A6M4ISH6"/>
<dbReference type="Pfam" id="PF03169">
    <property type="entry name" value="OPT"/>
    <property type="match status" value="2"/>
</dbReference>
<proteinExistence type="predicted"/>
<feature type="transmembrane region" description="Helical" evidence="6">
    <location>
        <begin position="406"/>
        <end position="427"/>
    </location>
</feature>
<feature type="transmembrane region" description="Helical" evidence="6">
    <location>
        <begin position="43"/>
        <end position="61"/>
    </location>
</feature>
<keyword evidence="4 6" id="KW-1133">Transmembrane helix</keyword>
<dbReference type="InterPro" id="IPR004814">
    <property type="entry name" value="Oligopep_transpt"/>
</dbReference>
<evidence type="ECO:0000313" key="8">
    <source>
        <dbReference type="Proteomes" id="UP000500938"/>
    </source>
</evidence>
<keyword evidence="3 6" id="KW-0812">Transmembrane</keyword>
<organism evidence="7 8">
    <name type="scientific">Gemmatimonas groenlandica</name>
    <dbReference type="NCBI Taxonomy" id="2732249"/>
    <lineage>
        <taxon>Bacteria</taxon>
        <taxon>Pseudomonadati</taxon>
        <taxon>Gemmatimonadota</taxon>
        <taxon>Gemmatimonadia</taxon>
        <taxon>Gemmatimonadales</taxon>
        <taxon>Gemmatimonadaceae</taxon>
        <taxon>Gemmatimonas</taxon>
    </lineage>
</organism>
<dbReference type="PANTHER" id="PTHR31645:SF0">
    <property type="entry name" value="OLIGOPEPTIDE TRANSPORTER YGL114W-RELATED"/>
    <property type="match status" value="1"/>
</dbReference>
<evidence type="ECO:0000256" key="2">
    <source>
        <dbReference type="ARBA" id="ARBA00022448"/>
    </source>
</evidence>
<keyword evidence="8" id="KW-1185">Reference proteome</keyword>
<evidence type="ECO:0000256" key="5">
    <source>
        <dbReference type="ARBA" id="ARBA00023136"/>
    </source>
</evidence>
<feature type="transmembrane region" description="Helical" evidence="6">
    <location>
        <begin position="738"/>
        <end position="756"/>
    </location>
</feature>
<evidence type="ECO:0000313" key="7">
    <source>
        <dbReference type="EMBL" id="QJR37125.1"/>
    </source>
</evidence>
<dbReference type="PANTHER" id="PTHR31645">
    <property type="entry name" value="OLIGOPEPTIDE TRANSPORTER YGL114W-RELATED"/>
    <property type="match status" value="1"/>
</dbReference>
<feature type="transmembrane region" description="Helical" evidence="6">
    <location>
        <begin position="106"/>
        <end position="125"/>
    </location>
</feature>
<feature type="transmembrane region" description="Helical" evidence="6">
    <location>
        <begin position="472"/>
        <end position="490"/>
    </location>
</feature>
<comment type="subcellular location">
    <subcellularLocation>
        <location evidence="1">Membrane</location>
        <topology evidence="1">Multi-pass membrane protein</topology>
    </subcellularLocation>
</comment>
<sequence length="771" mass="79341">MAYIAPETRLRELTPVPLLVGAVLGLIFGASSLYLVLKVGLTVSASIPVAVISITIFRLFARLGGRDATILEHNIVQTAGSAGESIAFGIGVTMPAILILGFDLEIARVLLVAVLGGVLGILMMIPLRRALIVAQHGVLKYPEGTACAEVLKAGANAESRAAASDAAKREQEALGGAGTSARTIFTGFGIGIVYKTAMSALRAWKDVPEKVFGAPFSAASVSVEVSPELLGVGYIIGPRVAAVMFAGGVLAYLVLIPMIAYFGSALTTPLAPEARALIRDMGPGAIRNAYVLYIGAGAVAAGGIISVIRSMPTIWHGLREGLRDVSNSTAATVRDTVRTDRDLSIKLVLLGIVALLVALVGASPLYVGGTGFGTRIAAALLIVVFGFLFVTVSSRLTGEIGSSSNPISGMTVATLLLTCLAFVLLGWTGSNYYVTALSIGAIVCIAASNGGTTSQDLKTGFLVGATPRSQQIAIVVGALVSALALGPILLRLNAAGTVYVSASAIAADAPGGTALTSGETVDVRTLARRESVDGLMADGSTDSREYWVWHKQDPSGGNAEKYLVDDAGKPVYFVDPGINGSIRKLANGQDVPKFDAPKATLMSYIIKGILGGKLPWGLVLLGAMIALVLELSGIPSLAFAVGVYLPISTSAPIFVGGVVRWAVDRWIARKHVGRNLTDDELAAEGDKSPGVLMASGYIAGGAIAGILIAFVAGVPAMAGLNRAIEAMSANNPLFSGPMADALSLVPFVALIAVLYLTGREKLLARPATGPS</sequence>
<dbReference type="GO" id="GO:0035673">
    <property type="term" value="F:oligopeptide transmembrane transporter activity"/>
    <property type="evidence" value="ECO:0007669"/>
    <property type="project" value="InterPro"/>
</dbReference>
<feature type="transmembrane region" description="Helical" evidence="6">
    <location>
        <begin position="16"/>
        <end position="37"/>
    </location>
</feature>
<feature type="transmembrane region" description="Helical" evidence="6">
    <location>
        <begin position="82"/>
        <end position="100"/>
    </location>
</feature>
<dbReference type="Proteomes" id="UP000500938">
    <property type="component" value="Chromosome"/>
</dbReference>
<keyword evidence="5 6" id="KW-0472">Membrane</keyword>
<evidence type="ECO:0000256" key="4">
    <source>
        <dbReference type="ARBA" id="ARBA00022989"/>
    </source>
</evidence>
<dbReference type="KEGG" id="ggr:HKW67_17165"/>
<protein>
    <submittedName>
        <fullName evidence="7">Oligopeptide transporter, OPT family</fullName>
    </submittedName>
</protein>
<dbReference type="EMBL" id="CP053085">
    <property type="protein sequence ID" value="QJR37125.1"/>
    <property type="molecule type" value="Genomic_DNA"/>
</dbReference>